<protein>
    <submittedName>
        <fullName evidence="2">Uncharacterized protein</fullName>
    </submittedName>
</protein>
<comment type="caution">
    <text evidence="2">The sequence shown here is derived from an EMBL/GenBank/DDBJ whole genome shotgun (WGS) entry which is preliminary data.</text>
</comment>
<name>A0A9D4RW37_DREPO</name>
<dbReference type="EMBL" id="JAIWYP010000001">
    <property type="protein sequence ID" value="KAH3881085.1"/>
    <property type="molecule type" value="Genomic_DNA"/>
</dbReference>
<reference evidence="2" key="2">
    <citation type="submission" date="2020-11" db="EMBL/GenBank/DDBJ databases">
        <authorList>
            <person name="McCartney M.A."/>
            <person name="Auch B."/>
            <person name="Kono T."/>
            <person name="Mallez S."/>
            <person name="Becker A."/>
            <person name="Gohl D.M."/>
            <person name="Silverstein K.A.T."/>
            <person name="Koren S."/>
            <person name="Bechman K.B."/>
            <person name="Herman A."/>
            <person name="Abrahante J.E."/>
            <person name="Garbe J."/>
        </authorList>
    </citation>
    <scope>NUCLEOTIDE SEQUENCE</scope>
    <source>
        <strain evidence="2">Duluth1</strain>
        <tissue evidence="2">Whole animal</tissue>
    </source>
</reference>
<sequence>MTTATTPASTSSTPRVNSPVTRNPDVLPPISKKDDSSESDDDFNEDNYHHEEDYDDLYEDLMNDNDSWKDRLDQKDDHVANNHWNFWLKALRLVIDQATKRPRTFRSFRSSSM</sequence>
<feature type="compositionally biased region" description="Low complexity" evidence="1">
    <location>
        <begin position="1"/>
        <end position="14"/>
    </location>
</feature>
<keyword evidence="3" id="KW-1185">Reference proteome</keyword>
<organism evidence="2 3">
    <name type="scientific">Dreissena polymorpha</name>
    <name type="common">Zebra mussel</name>
    <name type="synonym">Mytilus polymorpha</name>
    <dbReference type="NCBI Taxonomy" id="45954"/>
    <lineage>
        <taxon>Eukaryota</taxon>
        <taxon>Metazoa</taxon>
        <taxon>Spiralia</taxon>
        <taxon>Lophotrochozoa</taxon>
        <taxon>Mollusca</taxon>
        <taxon>Bivalvia</taxon>
        <taxon>Autobranchia</taxon>
        <taxon>Heteroconchia</taxon>
        <taxon>Euheterodonta</taxon>
        <taxon>Imparidentia</taxon>
        <taxon>Neoheterodontei</taxon>
        <taxon>Myida</taxon>
        <taxon>Dreissenoidea</taxon>
        <taxon>Dreissenidae</taxon>
        <taxon>Dreissena</taxon>
    </lineage>
</organism>
<dbReference type="Proteomes" id="UP000828390">
    <property type="component" value="Unassembled WGS sequence"/>
</dbReference>
<evidence type="ECO:0000256" key="1">
    <source>
        <dbReference type="SAM" id="MobiDB-lite"/>
    </source>
</evidence>
<accession>A0A9D4RW37</accession>
<proteinExistence type="predicted"/>
<feature type="region of interest" description="Disordered" evidence="1">
    <location>
        <begin position="1"/>
        <end position="55"/>
    </location>
</feature>
<reference evidence="2" key="1">
    <citation type="journal article" date="2019" name="bioRxiv">
        <title>The Genome of the Zebra Mussel, Dreissena polymorpha: A Resource for Invasive Species Research.</title>
        <authorList>
            <person name="McCartney M.A."/>
            <person name="Auch B."/>
            <person name="Kono T."/>
            <person name="Mallez S."/>
            <person name="Zhang Y."/>
            <person name="Obille A."/>
            <person name="Becker A."/>
            <person name="Abrahante J.E."/>
            <person name="Garbe J."/>
            <person name="Badalamenti J.P."/>
            <person name="Herman A."/>
            <person name="Mangelson H."/>
            <person name="Liachko I."/>
            <person name="Sullivan S."/>
            <person name="Sone E.D."/>
            <person name="Koren S."/>
            <person name="Silverstein K.A.T."/>
            <person name="Beckman K.B."/>
            <person name="Gohl D.M."/>
        </authorList>
    </citation>
    <scope>NUCLEOTIDE SEQUENCE</scope>
    <source>
        <strain evidence="2">Duluth1</strain>
        <tissue evidence="2">Whole animal</tissue>
    </source>
</reference>
<gene>
    <name evidence="2" type="ORF">DPMN_005009</name>
</gene>
<evidence type="ECO:0000313" key="2">
    <source>
        <dbReference type="EMBL" id="KAH3881085.1"/>
    </source>
</evidence>
<dbReference type="AlphaFoldDB" id="A0A9D4RW37"/>
<evidence type="ECO:0000313" key="3">
    <source>
        <dbReference type="Proteomes" id="UP000828390"/>
    </source>
</evidence>